<proteinExistence type="predicted"/>
<dbReference type="InterPro" id="IPR008969">
    <property type="entry name" value="CarboxyPept-like_regulatory"/>
</dbReference>
<feature type="region of interest" description="Disordered" evidence="1">
    <location>
        <begin position="1"/>
        <end position="30"/>
    </location>
</feature>
<keyword evidence="3" id="KW-1185">Reference proteome</keyword>
<accession>A0ABP8Q1J6</accession>
<dbReference type="SUPFAM" id="SSF49464">
    <property type="entry name" value="Carboxypeptidase regulatory domain-like"/>
    <property type="match status" value="1"/>
</dbReference>
<protein>
    <recommendedName>
        <fullName evidence="4">Carboxypeptidase-like regulatory domain-containing protein</fullName>
    </recommendedName>
</protein>
<feature type="compositionally biased region" description="Low complexity" evidence="1">
    <location>
        <begin position="1"/>
        <end position="21"/>
    </location>
</feature>
<evidence type="ECO:0000313" key="3">
    <source>
        <dbReference type="Proteomes" id="UP001501243"/>
    </source>
</evidence>
<dbReference type="EMBL" id="BAABGQ010000005">
    <property type="protein sequence ID" value="GAA4496193.1"/>
    <property type="molecule type" value="Genomic_DNA"/>
</dbReference>
<reference evidence="3" key="1">
    <citation type="journal article" date="2019" name="Int. J. Syst. Evol. Microbiol.">
        <title>The Global Catalogue of Microorganisms (GCM) 10K type strain sequencing project: providing services to taxonomists for standard genome sequencing and annotation.</title>
        <authorList>
            <consortium name="The Broad Institute Genomics Platform"/>
            <consortium name="The Broad Institute Genome Sequencing Center for Infectious Disease"/>
            <person name="Wu L."/>
            <person name="Ma J."/>
        </authorList>
    </citation>
    <scope>NUCLEOTIDE SEQUENCE [LARGE SCALE GENOMIC DNA]</scope>
    <source>
        <strain evidence="3">JCM 17841</strain>
    </source>
</reference>
<comment type="caution">
    <text evidence="2">The sequence shown here is derived from an EMBL/GenBank/DDBJ whole genome shotgun (WGS) entry which is preliminary data.</text>
</comment>
<evidence type="ECO:0000256" key="1">
    <source>
        <dbReference type="SAM" id="MobiDB-lite"/>
    </source>
</evidence>
<evidence type="ECO:0000313" key="2">
    <source>
        <dbReference type="EMBL" id="GAA4496193.1"/>
    </source>
</evidence>
<organism evidence="2 3">
    <name type="scientific">Hymenobacter ginsengisoli</name>
    <dbReference type="NCBI Taxonomy" id="1051626"/>
    <lineage>
        <taxon>Bacteria</taxon>
        <taxon>Pseudomonadati</taxon>
        <taxon>Bacteroidota</taxon>
        <taxon>Cytophagia</taxon>
        <taxon>Cytophagales</taxon>
        <taxon>Hymenobacteraceae</taxon>
        <taxon>Hymenobacter</taxon>
    </lineage>
</organism>
<gene>
    <name evidence="2" type="ORF">GCM10023172_09070</name>
</gene>
<evidence type="ECO:0008006" key="4">
    <source>
        <dbReference type="Google" id="ProtNLM"/>
    </source>
</evidence>
<name>A0ABP8Q1J6_9BACT</name>
<sequence length="139" mass="14341">MLGAPAQAARTHPAATKAARPQARRAAMRPAARPLFKRPQAAVPAPASPAPAAIDLPDTRLFCLAGLVLGADGQPCPGVCVFPTTNVRQIAVTNAQGAFQLQVPAHTALSLQAEYVGFGSTRVALDGHTAQPVHIILGR</sequence>
<dbReference type="Proteomes" id="UP001501243">
    <property type="component" value="Unassembled WGS sequence"/>
</dbReference>